<dbReference type="OrthoDB" id="5464at2759"/>
<dbReference type="GO" id="GO:0010133">
    <property type="term" value="P:L-proline catabolic process to L-glutamate"/>
    <property type="evidence" value="ECO:0007669"/>
    <property type="project" value="TreeGrafter"/>
</dbReference>
<keyword evidence="4 5" id="KW-0642">Proline metabolism</keyword>
<organism evidence="8 9">
    <name type="scientific">Fusarium kuroshium</name>
    <dbReference type="NCBI Taxonomy" id="2010991"/>
    <lineage>
        <taxon>Eukaryota</taxon>
        <taxon>Fungi</taxon>
        <taxon>Dikarya</taxon>
        <taxon>Ascomycota</taxon>
        <taxon>Pezizomycotina</taxon>
        <taxon>Sordariomycetes</taxon>
        <taxon>Hypocreomycetidae</taxon>
        <taxon>Hypocreales</taxon>
        <taxon>Nectriaceae</taxon>
        <taxon>Fusarium</taxon>
        <taxon>Fusarium solani species complex</taxon>
    </lineage>
</organism>
<sequence length="494" mass="54730">MASRVGLVRPCRYTLSLLETRQGYKSLVSCRSRSLGFQTRGLSQSSHIPAQVSQKVKAPRVLRDVPLPILFRSLLVLSVAALPSSILSVIIRITKRHSQLLSNSRLLRWPVHKTFYNTFCIGSENAEIRENIKSLRGMGLDGIVLAFARETKIGDQEQTNVLTETNANLREWVSMNMETLQNLTDEDYLALRCTGAGPAAVAALDAFSASTPGTKEYEANLETLRVFEDALTHICAEAEKKGVRILIDAESSLHQAAIDHVALSVMSKFNRNGRAVIYNTYQMYLQAGTSKMVKHIRLSQDRNFTIGIKMVRGAYLHVEARPEALHTCKQNTDDCYDNSVRFLFGGKVDSSESGSTVGQTRPWNAEIMLATHNDASVQKALSLWRSGGALTDTPNANGGTVQSLSFAQLMGMADEVSLGLVADKKDHTWTSDSVPKESLPTVGVYKYTIWGSFEECLLYMLRRAEENQDAVARTRGTALEALREVGKRFVPFMN</sequence>
<dbReference type="SUPFAM" id="SSF51730">
    <property type="entry name" value="FAD-linked oxidoreductase"/>
    <property type="match status" value="1"/>
</dbReference>
<proteinExistence type="inferred from homology"/>
<dbReference type="Proteomes" id="UP000277212">
    <property type="component" value="Unassembled WGS sequence"/>
</dbReference>
<evidence type="ECO:0000256" key="2">
    <source>
        <dbReference type="ARBA" id="ARBA00012695"/>
    </source>
</evidence>
<evidence type="ECO:0000256" key="4">
    <source>
        <dbReference type="ARBA" id="ARBA00023062"/>
    </source>
</evidence>
<comment type="cofactor">
    <cofactor evidence="5">
        <name>FAD</name>
        <dbReference type="ChEBI" id="CHEBI:57692"/>
    </cofactor>
</comment>
<evidence type="ECO:0000259" key="7">
    <source>
        <dbReference type="Pfam" id="PF01619"/>
    </source>
</evidence>
<dbReference type="PANTHER" id="PTHR13914:SF0">
    <property type="entry name" value="PROLINE DEHYDROGENASE 1, MITOCHONDRIAL"/>
    <property type="match status" value="1"/>
</dbReference>
<reference evidence="8 9" key="1">
    <citation type="submission" date="2017-06" db="EMBL/GenBank/DDBJ databases">
        <title>Comparative genomic analysis of Ambrosia Fusariam Clade fungi.</title>
        <authorList>
            <person name="Stajich J.E."/>
            <person name="Carrillo J."/>
            <person name="Kijimoto T."/>
            <person name="Eskalen A."/>
            <person name="O'Donnell K."/>
            <person name="Kasson M."/>
        </authorList>
    </citation>
    <scope>NUCLEOTIDE SEQUENCE [LARGE SCALE GENOMIC DNA]</scope>
    <source>
        <strain evidence="8">UCR3666</strain>
    </source>
</reference>
<dbReference type="PANTHER" id="PTHR13914">
    <property type="entry name" value="PROLINE OXIDASE"/>
    <property type="match status" value="1"/>
</dbReference>
<gene>
    <name evidence="8" type="ORF">CDV36_010819</name>
</gene>
<keyword evidence="5" id="KW-0285">Flavoprotein</keyword>
<keyword evidence="3 5" id="KW-0560">Oxidoreductase</keyword>
<feature type="domain" description="Proline dehydrogenase" evidence="7">
    <location>
        <begin position="130"/>
        <end position="474"/>
    </location>
</feature>
<comment type="caution">
    <text evidence="8">The sequence shown here is derived from an EMBL/GenBank/DDBJ whole genome shotgun (WGS) entry which is preliminary data.</text>
</comment>
<keyword evidence="6" id="KW-0812">Transmembrane</keyword>
<evidence type="ECO:0000256" key="1">
    <source>
        <dbReference type="ARBA" id="ARBA00005869"/>
    </source>
</evidence>
<evidence type="ECO:0000313" key="9">
    <source>
        <dbReference type="Proteomes" id="UP000277212"/>
    </source>
</evidence>
<comment type="function">
    <text evidence="5">Converts proline to delta-1-pyrroline-5-carboxylate.</text>
</comment>
<dbReference type="InterPro" id="IPR015659">
    <property type="entry name" value="Proline_oxidase"/>
</dbReference>
<evidence type="ECO:0000313" key="8">
    <source>
        <dbReference type="EMBL" id="RMJ09579.1"/>
    </source>
</evidence>
<evidence type="ECO:0000256" key="6">
    <source>
        <dbReference type="SAM" id="Phobius"/>
    </source>
</evidence>
<comment type="catalytic activity">
    <reaction evidence="5">
        <text>L-proline + a quinone = (S)-1-pyrroline-5-carboxylate + a quinol + H(+)</text>
        <dbReference type="Rhea" id="RHEA:23784"/>
        <dbReference type="ChEBI" id="CHEBI:15378"/>
        <dbReference type="ChEBI" id="CHEBI:17388"/>
        <dbReference type="ChEBI" id="CHEBI:24646"/>
        <dbReference type="ChEBI" id="CHEBI:60039"/>
        <dbReference type="ChEBI" id="CHEBI:132124"/>
        <dbReference type="EC" id="1.5.5.2"/>
    </reaction>
</comment>
<dbReference type="EC" id="1.5.5.2" evidence="2 5"/>
<keyword evidence="9" id="KW-1185">Reference proteome</keyword>
<feature type="transmembrane region" description="Helical" evidence="6">
    <location>
        <begin position="69"/>
        <end position="91"/>
    </location>
</feature>
<dbReference type="Gene3D" id="3.20.20.220">
    <property type="match status" value="1"/>
</dbReference>
<keyword evidence="5" id="KW-0274">FAD</keyword>
<dbReference type="Pfam" id="PF01619">
    <property type="entry name" value="Pro_dh"/>
    <property type="match status" value="1"/>
</dbReference>
<comment type="similarity">
    <text evidence="1 5">Belongs to the proline oxidase family.</text>
</comment>
<dbReference type="STRING" id="2010991.A0A3M2RWE1"/>
<evidence type="ECO:0000256" key="5">
    <source>
        <dbReference type="RuleBase" id="RU364054"/>
    </source>
</evidence>
<accession>A0A3M2RWE1</accession>
<dbReference type="InterPro" id="IPR002872">
    <property type="entry name" value="Proline_DH_dom"/>
</dbReference>
<name>A0A3M2RWE1_9HYPO</name>
<keyword evidence="6" id="KW-0472">Membrane</keyword>
<dbReference type="GO" id="GO:0071949">
    <property type="term" value="F:FAD binding"/>
    <property type="evidence" value="ECO:0007669"/>
    <property type="project" value="TreeGrafter"/>
</dbReference>
<dbReference type="GO" id="GO:0004657">
    <property type="term" value="F:proline dehydrogenase activity"/>
    <property type="evidence" value="ECO:0007669"/>
    <property type="project" value="UniProtKB-EC"/>
</dbReference>
<evidence type="ECO:0000256" key="3">
    <source>
        <dbReference type="ARBA" id="ARBA00023002"/>
    </source>
</evidence>
<dbReference type="InterPro" id="IPR029041">
    <property type="entry name" value="FAD-linked_oxidoreductase-like"/>
</dbReference>
<keyword evidence="6" id="KW-1133">Transmembrane helix</keyword>
<protein>
    <recommendedName>
        <fullName evidence="2 5">Proline dehydrogenase</fullName>
        <ecNumber evidence="2 5">1.5.5.2</ecNumber>
    </recommendedName>
</protein>
<dbReference type="EMBL" id="NKUJ01000237">
    <property type="protein sequence ID" value="RMJ09579.1"/>
    <property type="molecule type" value="Genomic_DNA"/>
</dbReference>
<dbReference type="AlphaFoldDB" id="A0A3M2RWE1"/>
<dbReference type="GO" id="GO:0005739">
    <property type="term" value="C:mitochondrion"/>
    <property type="evidence" value="ECO:0007669"/>
    <property type="project" value="TreeGrafter"/>
</dbReference>